<keyword evidence="1" id="KW-0732">Signal</keyword>
<feature type="signal peptide" evidence="1">
    <location>
        <begin position="1"/>
        <end position="21"/>
    </location>
</feature>
<keyword evidence="3" id="KW-1185">Reference proteome</keyword>
<gene>
    <name evidence="2" type="ORF">Taro_052351</name>
</gene>
<dbReference type="EMBL" id="NMUH01008855">
    <property type="protein sequence ID" value="MQM19349.1"/>
    <property type="molecule type" value="Genomic_DNA"/>
</dbReference>
<protein>
    <submittedName>
        <fullName evidence="2">Uncharacterized protein</fullName>
    </submittedName>
</protein>
<accession>A0A843XIC9</accession>
<dbReference type="PANTHER" id="PTHR31189:SF2">
    <property type="entry name" value="RMLC-LIKE CUPINS SUPERFAMILY PROTEIN"/>
    <property type="match status" value="1"/>
</dbReference>
<dbReference type="SUPFAM" id="SSF51182">
    <property type="entry name" value="RmlC-like cupins"/>
    <property type="match status" value="1"/>
</dbReference>
<dbReference type="OrthoDB" id="1722060at2759"/>
<evidence type="ECO:0000256" key="1">
    <source>
        <dbReference type="SAM" id="SignalP"/>
    </source>
</evidence>
<feature type="chain" id="PRO_5032704056" evidence="1">
    <location>
        <begin position="22"/>
        <end position="131"/>
    </location>
</feature>
<dbReference type="InterPro" id="IPR050253">
    <property type="entry name" value="Seed_Storage-Functional"/>
</dbReference>
<name>A0A843XIC9_COLES</name>
<reference evidence="2" key="1">
    <citation type="submission" date="2017-07" db="EMBL/GenBank/DDBJ databases">
        <title>Taro Niue Genome Assembly and Annotation.</title>
        <authorList>
            <person name="Atibalentja N."/>
            <person name="Keating K."/>
            <person name="Fields C.J."/>
        </authorList>
    </citation>
    <scope>NUCLEOTIDE SEQUENCE</scope>
    <source>
        <strain evidence="2">Niue_2</strain>
        <tissue evidence="2">Leaf</tissue>
    </source>
</reference>
<proteinExistence type="predicted"/>
<dbReference type="AlphaFoldDB" id="A0A843XIC9"/>
<dbReference type="InterPro" id="IPR011051">
    <property type="entry name" value="RmlC_Cupin_sf"/>
</dbReference>
<evidence type="ECO:0000313" key="2">
    <source>
        <dbReference type="EMBL" id="MQM19349.1"/>
    </source>
</evidence>
<organism evidence="2 3">
    <name type="scientific">Colocasia esculenta</name>
    <name type="common">Wild taro</name>
    <name type="synonym">Arum esculentum</name>
    <dbReference type="NCBI Taxonomy" id="4460"/>
    <lineage>
        <taxon>Eukaryota</taxon>
        <taxon>Viridiplantae</taxon>
        <taxon>Streptophyta</taxon>
        <taxon>Embryophyta</taxon>
        <taxon>Tracheophyta</taxon>
        <taxon>Spermatophyta</taxon>
        <taxon>Magnoliopsida</taxon>
        <taxon>Liliopsida</taxon>
        <taxon>Araceae</taxon>
        <taxon>Aroideae</taxon>
        <taxon>Colocasieae</taxon>
        <taxon>Colocasia</taxon>
    </lineage>
</organism>
<comment type="caution">
    <text evidence="2">The sequence shown here is derived from an EMBL/GenBank/DDBJ whole genome shotgun (WGS) entry which is preliminary data.</text>
</comment>
<dbReference type="PANTHER" id="PTHR31189">
    <property type="entry name" value="OS03G0336100 PROTEIN-RELATED"/>
    <property type="match status" value="1"/>
</dbReference>
<dbReference type="Proteomes" id="UP000652761">
    <property type="component" value="Unassembled WGS sequence"/>
</dbReference>
<dbReference type="Gene3D" id="2.60.120.10">
    <property type="entry name" value="Jelly Rolls"/>
    <property type="match status" value="1"/>
</dbReference>
<sequence length="131" mass="14032">MGVRPVAVLVLLLALMVASWAAGGKVGYERAEKEEAGEEFGEGRGEGRGGLFMMERSRQVVKTEAGEVRVARGLGWKGGPAPLHMGFISMEPNSLFLPQYMDASLILFIRSGNQTNCIPLSDLIIVIPAAS</sequence>
<evidence type="ECO:0000313" key="3">
    <source>
        <dbReference type="Proteomes" id="UP000652761"/>
    </source>
</evidence>
<dbReference type="InterPro" id="IPR014710">
    <property type="entry name" value="RmlC-like_jellyroll"/>
</dbReference>